<evidence type="ECO:0000313" key="1">
    <source>
        <dbReference type="EMBL" id="KAG9249707.1"/>
    </source>
</evidence>
<reference evidence="1" key="1">
    <citation type="journal article" date="2021" name="IMA Fungus">
        <title>Genomic characterization of three marine fungi, including Emericellopsis atlantica sp. nov. with signatures of a generalist lifestyle and marine biomass degradation.</title>
        <authorList>
            <person name="Hagestad O.C."/>
            <person name="Hou L."/>
            <person name="Andersen J.H."/>
            <person name="Hansen E.H."/>
            <person name="Altermark B."/>
            <person name="Li C."/>
            <person name="Kuhnert E."/>
            <person name="Cox R.J."/>
            <person name="Crous P.W."/>
            <person name="Spatafora J.W."/>
            <person name="Lail K."/>
            <person name="Amirebrahimi M."/>
            <person name="Lipzen A."/>
            <person name="Pangilinan J."/>
            <person name="Andreopoulos W."/>
            <person name="Hayes R.D."/>
            <person name="Ng V."/>
            <person name="Grigoriev I.V."/>
            <person name="Jackson S.A."/>
            <person name="Sutton T.D.S."/>
            <person name="Dobson A.D.W."/>
            <person name="Rama T."/>
        </authorList>
    </citation>
    <scope>NUCLEOTIDE SEQUENCE</scope>
    <source>
        <strain evidence="1">TS7</strain>
    </source>
</reference>
<comment type="caution">
    <text evidence="1">The sequence shown here is derived from an EMBL/GenBank/DDBJ whole genome shotgun (WGS) entry which is preliminary data.</text>
</comment>
<dbReference type="EMBL" id="MU251294">
    <property type="protein sequence ID" value="KAG9249707.1"/>
    <property type="molecule type" value="Genomic_DNA"/>
</dbReference>
<dbReference type="Proteomes" id="UP000887229">
    <property type="component" value="Unassembled WGS sequence"/>
</dbReference>
<organism evidence="1 2">
    <name type="scientific">Emericellopsis atlantica</name>
    <dbReference type="NCBI Taxonomy" id="2614577"/>
    <lineage>
        <taxon>Eukaryota</taxon>
        <taxon>Fungi</taxon>
        <taxon>Dikarya</taxon>
        <taxon>Ascomycota</taxon>
        <taxon>Pezizomycotina</taxon>
        <taxon>Sordariomycetes</taxon>
        <taxon>Hypocreomycetidae</taxon>
        <taxon>Hypocreales</taxon>
        <taxon>Bionectriaceae</taxon>
        <taxon>Emericellopsis</taxon>
    </lineage>
</organism>
<protein>
    <submittedName>
        <fullName evidence="1">Uncharacterized protein</fullName>
    </submittedName>
</protein>
<proteinExistence type="predicted"/>
<name>A0A9P7ZDJ0_9HYPO</name>
<gene>
    <name evidence="1" type="ORF">F5Z01DRAFT_668527</name>
</gene>
<evidence type="ECO:0000313" key="2">
    <source>
        <dbReference type="Proteomes" id="UP000887229"/>
    </source>
</evidence>
<sequence>MQLMISFLRATASFIVIYQRNAHRLAHVDNRLTAILLLSQSTMHELERELRAIGTSLSPPDYAACVADTANDQTQLSAPGMPLVPRTSGPFAGGLCVAKGTPWLEPHDVLYTRSAGPDDDGTFTDHHPQYGSPITPSIDQIPCAVPPQVRCVVGETRVRHGMRNRLASSRATTYPHAVIARVRALNDTMRRWGREK</sequence>
<dbReference type="GeneID" id="70295258"/>
<dbReference type="RefSeq" id="XP_046113631.1">
    <property type="nucleotide sequence ID" value="XM_046264355.1"/>
</dbReference>
<dbReference type="AlphaFoldDB" id="A0A9P7ZDJ0"/>
<accession>A0A9P7ZDJ0</accession>
<keyword evidence="2" id="KW-1185">Reference proteome</keyword>